<keyword evidence="2" id="KW-1185">Reference proteome</keyword>
<dbReference type="RefSeq" id="WP_091612635.1">
    <property type="nucleotide sequence ID" value="NZ_FOEF01000001.1"/>
</dbReference>
<dbReference type="NCBIfam" id="TIGR02246">
    <property type="entry name" value="SgcJ/EcaC family oxidoreductase"/>
    <property type="match status" value="1"/>
</dbReference>
<dbReference type="AlphaFoldDB" id="A0A1H8RPM9"/>
<accession>A0A1H8RPM9</accession>
<sequence>MSDEQIRDLWRTMTLGWAEGDASLFASVFAEDVDFVTVRGEELSGREAVEAGHSRLFATAYRDTTLRATVGLIRPLSPGLSLVHATSTIAPMGATTHAQAVVRLNGSASIAAFHNMIPKGAS</sequence>
<evidence type="ECO:0000313" key="2">
    <source>
        <dbReference type="Proteomes" id="UP000198582"/>
    </source>
</evidence>
<proteinExistence type="predicted"/>
<dbReference type="InterPro" id="IPR032710">
    <property type="entry name" value="NTF2-like_dom_sf"/>
</dbReference>
<dbReference type="STRING" id="394193.SAMN04489732_101893"/>
<dbReference type="InterPro" id="IPR011944">
    <property type="entry name" value="Steroid_delta5-4_isomerase"/>
</dbReference>
<evidence type="ECO:0000313" key="1">
    <source>
        <dbReference type="EMBL" id="SEO68340.1"/>
    </source>
</evidence>
<dbReference type="Proteomes" id="UP000198582">
    <property type="component" value="Unassembled WGS sequence"/>
</dbReference>
<reference evidence="1 2" key="1">
    <citation type="submission" date="2016-10" db="EMBL/GenBank/DDBJ databases">
        <authorList>
            <person name="de Groot N.N."/>
        </authorList>
    </citation>
    <scope>NUCLEOTIDE SEQUENCE [LARGE SCALE GENOMIC DNA]</scope>
    <source>
        <strain evidence="1 2">DSM 44993</strain>
    </source>
</reference>
<name>A0A1H8RPM9_9PSEU</name>
<gene>
    <name evidence="1" type="ORF">SAMN04489732_101893</name>
</gene>
<protein>
    <submittedName>
        <fullName evidence="1">Uncharacterized protein</fullName>
    </submittedName>
</protein>
<dbReference type="EMBL" id="FOEF01000001">
    <property type="protein sequence ID" value="SEO68340.1"/>
    <property type="molecule type" value="Genomic_DNA"/>
</dbReference>
<dbReference type="SUPFAM" id="SSF54427">
    <property type="entry name" value="NTF2-like"/>
    <property type="match status" value="1"/>
</dbReference>
<dbReference type="OrthoDB" id="582247at2"/>
<organism evidence="1 2">
    <name type="scientific">Amycolatopsis saalfeldensis</name>
    <dbReference type="NCBI Taxonomy" id="394193"/>
    <lineage>
        <taxon>Bacteria</taxon>
        <taxon>Bacillati</taxon>
        <taxon>Actinomycetota</taxon>
        <taxon>Actinomycetes</taxon>
        <taxon>Pseudonocardiales</taxon>
        <taxon>Pseudonocardiaceae</taxon>
        <taxon>Amycolatopsis</taxon>
    </lineage>
</organism>
<dbReference type="Gene3D" id="3.10.450.50">
    <property type="match status" value="1"/>
</dbReference>